<dbReference type="AlphaFoldDB" id="A0A0B2UJL9"/>
<reference evidence="2 3" key="1">
    <citation type="journal article" date="2014" name="MBio">
        <title>The Ordospora colligata genome; evolution of extreme reduction in microsporidia and host-to-parasite horizontal gene transfer.</title>
        <authorList>
            <person name="Pombert J.-F."/>
            <person name="Haag K.L."/>
            <person name="Beidas S."/>
            <person name="Ebert D."/>
            <person name="Keeling P.J."/>
        </authorList>
    </citation>
    <scope>NUCLEOTIDE SEQUENCE [LARGE SCALE GENOMIC DNA]</scope>
    <source>
        <strain evidence="2 3">OC4</strain>
    </source>
</reference>
<gene>
    <name evidence="2" type="ORF">M896_060570</name>
</gene>
<dbReference type="HOGENOM" id="CLU_1124525_0_0_1"/>
<dbReference type="OrthoDB" id="2193825at2759"/>
<evidence type="ECO:0000313" key="3">
    <source>
        <dbReference type="Proteomes" id="UP000031056"/>
    </source>
</evidence>
<dbReference type="InParanoid" id="A0A0B2UJL9"/>
<dbReference type="GeneID" id="26261928"/>
<protein>
    <submittedName>
        <fullName evidence="2">Uncharacterized protein</fullName>
    </submittedName>
</protein>
<dbReference type="RefSeq" id="XP_014563600.1">
    <property type="nucleotide sequence ID" value="XM_014708114.1"/>
</dbReference>
<evidence type="ECO:0000313" key="2">
    <source>
        <dbReference type="EMBL" id="KHN69558.1"/>
    </source>
</evidence>
<feature type="region of interest" description="Disordered" evidence="1">
    <location>
        <begin position="212"/>
        <end position="239"/>
    </location>
</feature>
<name>A0A0B2UJL9_9MICR</name>
<dbReference type="EMBL" id="JOKQ01000006">
    <property type="protein sequence ID" value="KHN69558.1"/>
    <property type="molecule type" value="Genomic_DNA"/>
</dbReference>
<organism evidence="2 3">
    <name type="scientific">Ordospora colligata OC4</name>
    <dbReference type="NCBI Taxonomy" id="1354746"/>
    <lineage>
        <taxon>Eukaryota</taxon>
        <taxon>Fungi</taxon>
        <taxon>Fungi incertae sedis</taxon>
        <taxon>Microsporidia</taxon>
        <taxon>Ordosporidae</taxon>
        <taxon>Ordospora</taxon>
    </lineage>
</organism>
<comment type="caution">
    <text evidence="2">The sequence shown here is derived from an EMBL/GenBank/DDBJ whole genome shotgun (WGS) entry which is preliminary data.</text>
</comment>
<evidence type="ECO:0000256" key="1">
    <source>
        <dbReference type="SAM" id="MobiDB-lite"/>
    </source>
</evidence>
<proteinExistence type="predicted"/>
<keyword evidence="3" id="KW-1185">Reference proteome</keyword>
<dbReference type="VEuPathDB" id="MicrosporidiaDB:M896_060570"/>
<sequence>MHTNKSQVFAQMLGIYGTDFRRMIEAEGLEDATIDELRDMYLDVIDMCYAKNTASNNKKIDWIQIKNVHELGNKYCFDVLVTGSVNNVCRRDFEEGEELGMLLKDYEFRLLEKLSIIRKVYKKMHDQGLTFEDLSTSTIAPDGYESVNNMTDASMISTRTSVDEVAEEECSNNEENINKTRGIAIIVKNVQHGKSAKPTTDEKNNEEHHIVDMNSESVSDKPMDSLTKHSDTHKTKSKTKDWVEGDYSSILRLSRRYQV</sequence>
<feature type="compositionally biased region" description="Basic and acidic residues" evidence="1">
    <location>
        <begin position="218"/>
        <end position="239"/>
    </location>
</feature>
<dbReference type="Proteomes" id="UP000031056">
    <property type="component" value="Unassembled WGS sequence"/>
</dbReference>
<accession>A0A0B2UJL9</accession>